<accession>A0A433A1Z1</accession>
<evidence type="ECO:0000256" key="1">
    <source>
        <dbReference type="SAM" id="MobiDB-lite"/>
    </source>
</evidence>
<gene>
    <name evidence="2" type="ORF">BC936DRAFT_141596</name>
</gene>
<dbReference type="Proteomes" id="UP000268093">
    <property type="component" value="Unassembled WGS sequence"/>
</dbReference>
<dbReference type="AlphaFoldDB" id="A0A433A1Z1"/>
<dbReference type="OrthoDB" id="2431475at2759"/>
<feature type="region of interest" description="Disordered" evidence="1">
    <location>
        <begin position="114"/>
        <end position="160"/>
    </location>
</feature>
<evidence type="ECO:0000313" key="2">
    <source>
        <dbReference type="EMBL" id="RUO96703.1"/>
    </source>
</evidence>
<keyword evidence="3" id="KW-1185">Reference proteome</keyword>
<name>A0A433A1Z1_9FUNG</name>
<feature type="compositionally biased region" description="Basic residues" evidence="1">
    <location>
        <begin position="79"/>
        <end position="99"/>
    </location>
</feature>
<reference evidence="2 3" key="1">
    <citation type="journal article" date="2018" name="New Phytol.">
        <title>Phylogenomics of Endogonaceae and evolution of mycorrhizas within Mucoromycota.</title>
        <authorList>
            <person name="Chang Y."/>
            <person name="Desiro A."/>
            <person name="Na H."/>
            <person name="Sandor L."/>
            <person name="Lipzen A."/>
            <person name="Clum A."/>
            <person name="Barry K."/>
            <person name="Grigoriev I.V."/>
            <person name="Martin F.M."/>
            <person name="Stajich J.E."/>
            <person name="Smith M.E."/>
            <person name="Bonito G."/>
            <person name="Spatafora J.W."/>
        </authorList>
    </citation>
    <scope>NUCLEOTIDE SEQUENCE [LARGE SCALE GENOMIC DNA]</scope>
    <source>
        <strain evidence="2 3">GMNB39</strain>
    </source>
</reference>
<dbReference type="EMBL" id="RBNI01020037">
    <property type="protein sequence ID" value="RUO96703.1"/>
    <property type="molecule type" value="Genomic_DNA"/>
</dbReference>
<comment type="caution">
    <text evidence="2">The sequence shown here is derived from an EMBL/GenBank/DDBJ whole genome shotgun (WGS) entry which is preliminary data.</text>
</comment>
<evidence type="ECO:0000313" key="3">
    <source>
        <dbReference type="Proteomes" id="UP000268093"/>
    </source>
</evidence>
<feature type="region of interest" description="Disordered" evidence="1">
    <location>
        <begin position="79"/>
        <end position="101"/>
    </location>
</feature>
<sequence>MAANQKKKPKSALDTIVNGLVRAAVGGNTASVPDADLDKYVADLILKEAAAKNKNYNKIGVRAYLPDTGVWRDRLLGRRGRKKGRRLKRKKRRKRRRAGRGIGNMTMVRILTRRGGKGRRNGATRTPTLDQSNRARTGARTGRRGGRGDDGISSPTATRMIVVGESLRRIRGR</sequence>
<organism evidence="2 3">
    <name type="scientific">Jimgerdemannia flammicorona</name>
    <dbReference type="NCBI Taxonomy" id="994334"/>
    <lineage>
        <taxon>Eukaryota</taxon>
        <taxon>Fungi</taxon>
        <taxon>Fungi incertae sedis</taxon>
        <taxon>Mucoromycota</taxon>
        <taxon>Mucoromycotina</taxon>
        <taxon>Endogonomycetes</taxon>
        <taxon>Endogonales</taxon>
        <taxon>Endogonaceae</taxon>
        <taxon>Jimgerdemannia</taxon>
    </lineage>
</organism>
<protein>
    <submittedName>
        <fullName evidence="2">Uncharacterized protein</fullName>
    </submittedName>
</protein>
<feature type="compositionally biased region" description="Polar residues" evidence="1">
    <location>
        <begin position="123"/>
        <end position="132"/>
    </location>
</feature>
<proteinExistence type="predicted"/>